<accession>A0A8H2ZXZ6</accession>
<dbReference type="PANTHER" id="PTHR34862">
    <property type="entry name" value="SPARK DOMAIN-CONTAINING PROTEIN"/>
    <property type="match status" value="1"/>
</dbReference>
<dbReference type="EMBL" id="CAJMWQ010000606">
    <property type="protein sequence ID" value="CAE6368412.1"/>
    <property type="molecule type" value="Genomic_DNA"/>
</dbReference>
<evidence type="ECO:0000256" key="1">
    <source>
        <dbReference type="SAM" id="SignalP"/>
    </source>
</evidence>
<sequence>MIFTTGLVVAAAVVGSSAQSLASLSATCQAAGATVLTGPAAECLGVAGLVNVAMTNSNESLIAPINNWLTSTCAQPACTNATIETAISNITTGCSSDLNSAGITTGTWQDVTDYVKEWYPVGRQVACLKNGDSFCVTTTLQAIENWVGQPLSKNTIQTVMPRLASATTEIPANLTCTDCTKAAYALIRPHLNDANRGTWDNAVTGQCGSSYTDGSTPSGIVQSANSATQSTTNGAISSIASWSTTALLAGVASLAVLAL</sequence>
<dbReference type="PANTHER" id="PTHR34862:SF1">
    <property type="entry name" value="SPARK DOMAIN-CONTAINING PROTEIN"/>
    <property type="match status" value="1"/>
</dbReference>
<comment type="caution">
    <text evidence="2">The sequence shown here is derived from an EMBL/GenBank/DDBJ whole genome shotgun (WGS) entry which is preliminary data.</text>
</comment>
<gene>
    <name evidence="2" type="ORF">RDB_LOCUS14878</name>
</gene>
<protein>
    <submittedName>
        <fullName evidence="2">Uncharacterized protein</fullName>
    </submittedName>
</protein>
<reference evidence="2" key="1">
    <citation type="submission" date="2021-01" db="EMBL/GenBank/DDBJ databases">
        <authorList>
            <person name="Kaushik A."/>
        </authorList>
    </citation>
    <scope>NUCLEOTIDE SEQUENCE</scope>
    <source>
        <strain evidence="2">AG1-1B</strain>
    </source>
</reference>
<evidence type="ECO:0000313" key="2">
    <source>
        <dbReference type="EMBL" id="CAE6368412.1"/>
    </source>
</evidence>
<dbReference type="Proteomes" id="UP000663826">
    <property type="component" value="Unassembled WGS sequence"/>
</dbReference>
<feature type="signal peptide" evidence="1">
    <location>
        <begin position="1"/>
        <end position="18"/>
    </location>
</feature>
<feature type="chain" id="PRO_5034848742" evidence="1">
    <location>
        <begin position="19"/>
        <end position="259"/>
    </location>
</feature>
<dbReference type="AlphaFoldDB" id="A0A8H2ZXZ6"/>
<keyword evidence="1" id="KW-0732">Signal</keyword>
<organism evidence="2 3">
    <name type="scientific">Rhizoctonia solani</name>
    <dbReference type="NCBI Taxonomy" id="456999"/>
    <lineage>
        <taxon>Eukaryota</taxon>
        <taxon>Fungi</taxon>
        <taxon>Dikarya</taxon>
        <taxon>Basidiomycota</taxon>
        <taxon>Agaricomycotina</taxon>
        <taxon>Agaricomycetes</taxon>
        <taxon>Cantharellales</taxon>
        <taxon>Ceratobasidiaceae</taxon>
        <taxon>Rhizoctonia</taxon>
    </lineage>
</organism>
<proteinExistence type="predicted"/>
<evidence type="ECO:0000313" key="3">
    <source>
        <dbReference type="Proteomes" id="UP000663826"/>
    </source>
</evidence>
<name>A0A8H2ZXZ6_9AGAM</name>